<keyword evidence="4" id="KW-0804">Transcription</keyword>
<dbReference type="CDD" id="cd06171">
    <property type="entry name" value="Sigma70_r4"/>
    <property type="match status" value="1"/>
</dbReference>
<reference evidence="7 8" key="1">
    <citation type="submission" date="2019-06" db="EMBL/GenBank/DDBJ databases">
        <title>Sequencing the genomes of 1000 actinobacteria strains.</title>
        <authorList>
            <person name="Klenk H.-P."/>
        </authorList>
    </citation>
    <scope>NUCLEOTIDE SEQUENCE [LARGE SCALE GENOMIC DNA]</scope>
    <source>
        <strain evidence="7 8">DSM 105492</strain>
    </source>
</reference>
<dbReference type="InterPro" id="IPR007627">
    <property type="entry name" value="RNA_pol_sigma70_r2"/>
</dbReference>
<comment type="caution">
    <text evidence="7">The sequence shown here is derived from an EMBL/GenBank/DDBJ whole genome shotgun (WGS) entry which is preliminary data.</text>
</comment>
<dbReference type="AlphaFoldDB" id="A0A543FM64"/>
<organism evidence="7 8">
    <name type="scientific">Microbacterium kyungheense</name>
    <dbReference type="NCBI Taxonomy" id="1263636"/>
    <lineage>
        <taxon>Bacteria</taxon>
        <taxon>Bacillati</taxon>
        <taxon>Actinomycetota</taxon>
        <taxon>Actinomycetes</taxon>
        <taxon>Micrococcales</taxon>
        <taxon>Microbacteriaceae</taxon>
        <taxon>Microbacterium</taxon>
    </lineage>
</organism>
<dbReference type="SUPFAM" id="SSF88946">
    <property type="entry name" value="Sigma2 domain of RNA polymerase sigma factors"/>
    <property type="match status" value="1"/>
</dbReference>
<dbReference type="Gene3D" id="1.10.1740.10">
    <property type="match status" value="1"/>
</dbReference>
<evidence type="ECO:0000256" key="1">
    <source>
        <dbReference type="ARBA" id="ARBA00010641"/>
    </source>
</evidence>
<protein>
    <submittedName>
        <fullName evidence="7">RNA polymerase sigma-70 factor (ECF subfamily)</fullName>
    </submittedName>
</protein>
<keyword evidence="2" id="KW-0805">Transcription regulation</keyword>
<proteinExistence type="inferred from homology"/>
<dbReference type="GO" id="GO:0006352">
    <property type="term" value="P:DNA-templated transcription initiation"/>
    <property type="evidence" value="ECO:0007669"/>
    <property type="project" value="InterPro"/>
</dbReference>
<dbReference type="InterPro" id="IPR013324">
    <property type="entry name" value="RNA_pol_sigma_r3/r4-like"/>
</dbReference>
<keyword evidence="3" id="KW-0731">Sigma factor</keyword>
<accession>A0A543FM64</accession>
<evidence type="ECO:0000259" key="6">
    <source>
        <dbReference type="Pfam" id="PF08281"/>
    </source>
</evidence>
<feature type="domain" description="RNA polymerase sigma-70 region 2" evidence="5">
    <location>
        <begin position="28"/>
        <end position="94"/>
    </location>
</feature>
<dbReference type="OrthoDB" id="3747638at2"/>
<dbReference type="InterPro" id="IPR014284">
    <property type="entry name" value="RNA_pol_sigma-70_dom"/>
</dbReference>
<evidence type="ECO:0000313" key="7">
    <source>
        <dbReference type="EMBL" id="TQM34941.1"/>
    </source>
</evidence>
<dbReference type="InterPro" id="IPR036388">
    <property type="entry name" value="WH-like_DNA-bd_sf"/>
</dbReference>
<feature type="domain" description="RNA polymerase sigma factor 70 region 4 type 2" evidence="6">
    <location>
        <begin position="134"/>
        <end position="180"/>
    </location>
</feature>
<dbReference type="EMBL" id="VFPE01000001">
    <property type="protein sequence ID" value="TQM34941.1"/>
    <property type="molecule type" value="Genomic_DNA"/>
</dbReference>
<dbReference type="Proteomes" id="UP000320235">
    <property type="component" value="Unassembled WGS sequence"/>
</dbReference>
<dbReference type="InterPro" id="IPR013325">
    <property type="entry name" value="RNA_pol_sigma_r2"/>
</dbReference>
<comment type="similarity">
    <text evidence="1">Belongs to the sigma-70 factor family. ECF subfamily.</text>
</comment>
<dbReference type="Gene3D" id="1.10.10.10">
    <property type="entry name" value="Winged helix-like DNA-binding domain superfamily/Winged helix DNA-binding domain"/>
    <property type="match status" value="1"/>
</dbReference>
<sequence length="207" mass="22637">MSRTPPVSTDSDIIRRSAVEPAAFAEVFERHARVVGAFAARRVGVDAAEDVLSETMLVAFRRRRDFDATWESARPWLLGIASRVIKKHRADEARQWRSFQASASRGEHSSDGALDAVADRADASASVRALAPRIAALASRDRDVLLLYAWADLTYDEIAVALGVPVGTVRSRLNRVRRKLAPPGSHASVRLTWIAKEETDGAYGTSA</sequence>
<dbReference type="PANTHER" id="PTHR43133">
    <property type="entry name" value="RNA POLYMERASE ECF-TYPE SIGMA FACTO"/>
    <property type="match status" value="1"/>
</dbReference>
<dbReference type="RefSeq" id="WP_141893499.1">
    <property type="nucleotide sequence ID" value="NZ_BAABLH010000005.1"/>
</dbReference>
<evidence type="ECO:0000259" key="5">
    <source>
        <dbReference type="Pfam" id="PF04542"/>
    </source>
</evidence>
<dbReference type="Pfam" id="PF04542">
    <property type="entry name" value="Sigma70_r2"/>
    <property type="match status" value="1"/>
</dbReference>
<evidence type="ECO:0000256" key="3">
    <source>
        <dbReference type="ARBA" id="ARBA00023082"/>
    </source>
</evidence>
<evidence type="ECO:0000256" key="4">
    <source>
        <dbReference type="ARBA" id="ARBA00023163"/>
    </source>
</evidence>
<dbReference type="NCBIfam" id="TIGR02937">
    <property type="entry name" value="sigma70-ECF"/>
    <property type="match status" value="1"/>
</dbReference>
<evidence type="ECO:0000313" key="8">
    <source>
        <dbReference type="Proteomes" id="UP000320235"/>
    </source>
</evidence>
<dbReference type="Pfam" id="PF08281">
    <property type="entry name" value="Sigma70_r4_2"/>
    <property type="match status" value="1"/>
</dbReference>
<name>A0A543FM64_9MICO</name>
<dbReference type="PANTHER" id="PTHR43133:SF25">
    <property type="entry name" value="RNA POLYMERASE SIGMA FACTOR RFAY-RELATED"/>
    <property type="match status" value="1"/>
</dbReference>
<dbReference type="InterPro" id="IPR013249">
    <property type="entry name" value="RNA_pol_sigma70_r4_t2"/>
</dbReference>
<dbReference type="GO" id="GO:0016987">
    <property type="term" value="F:sigma factor activity"/>
    <property type="evidence" value="ECO:0007669"/>
    <property type="project" value="UniProtKB-KW"/>
</dbReference>
<dbReference type="SUPFAM" id="SSF88659">
    <property type="entry name" value="Sigma3 and sigma4 domains of RNA polymerase sigma factors"/>
    <property type="match status" value="1"/>
</dbReference>
<gene>
    <name evidence="7" type="ORF">FB391_1237</name>
</gene>
<evidence type="ECO:0000256" key="2">
    <source>
        <dbReference type="ARBA" id="ARBA00023015"/>
    </source>
</evidence>
<dbReference type="InterPro" id="IPR039425">
    <property type="entry name" value="RNA_pol_sigma-70-like"/>
</dbReference>
<keyword evidence="8" id="KW-1185">Reference proteome</keyword>
<dbReference type="GO" id="GO:0003677">
    <property type="term" value="F:DNA binding"/>
    <property type="evidence" value="ECO:0007669"/>
    <property type="project" value="InterPro"/>
</dbReference>